<dbReference type="AlphaFoldDB" id="A0A919JJE1"/>
<keyword evidence="4" id="KW-1185">Reference proteome</keyword>
<protein>
    <recommendedName>
        <fullName evidence="5">DUF4230 domain-containing protein</fullName>
    </recommendedName>
</protein>
<keyword evidence="2" id="KW-1133">Transmembrane helix</keyword>
<evidence type="ECO:0000313" key="4">
    <source>
        <dbReference type="Proteomes" id="UP000647172"/>
    </source>
</evidence>
<evidence type="ECO:0000256" key="1">
    <source>
        <dbReference type="SAM" id="MobiDB-lite"/>
    </source>
</evidence>
<keyword evidence="2" id="KW-0472">Membrane</keyword>
<comment type="caution">
    <text evidence="3">The sequence shown here is derived from an EMBL/GenBank/DDBJ whole genome shotgun (WGS) entry which is preliminary data.</text>
</comment>
<dbReference type="InterPro" id="IPR025324">
    <property type="entry name" value="DUF4230"/>
</dbReference>
<evidence type="ECO:0000256" key="2">
    <source>
        <dbReference type="SAM" id="Phobius"/>
    </source>
</evidence>
<dbReference type="Proteomes" id="UP000647172">
    <property type="component" value="Unassembled WGS sequence"/>
</dbReference>
<proteinExistence type="predicted"/>
<reference evidence="3" key="1">
    <citation type="submission" date="2021-01" db="EMBL/GenBank/DDBJ databases">
        <title>Whole genome shotgun sequence of Actinoplanes nipponensis NBRC 14063.</title>
        <authorList>
            <person name="Komaki H."/>
            <person name="Tamura T."/>
        </authorList>
    </citation>
    <scope>NUCLEOTIDE SEQUENCE</scope>
    <source>
        <strain evidence="3">NBRC 14063</strain>
    </source>
</reference>
<evidence type="ECO:0000313" key="3">
    <source>
        <dbReference type="EMBL" id="GIE51853.1"/>
    </source>
</evidence>
<feature type="compositionally biased region" description="Basic and acidic residues" evidence="1">
    <location>
        <begin position="1"/>
        <end position="12"/>
    </location>
</feature>
<feature type="transmembrane region" description="Helical" evidence="2">
    <location>
        <begin position="47"/>
        <end position="69"/>
    </location>
</feature>
<feature type="region of interest" description="Disordered" evidence="1">
    <location>
        <begin position="1"/>
        <end position="37"/>
    </location>
</feature>
<keyword evidence="2" id="KW-0812">Transmembrane</keyword>
<name>A0A919JJE1_9ACTN</name>
<gene>
    <name evidence="3" type="ORF">Ani05nite_53870</name>
</gene>
<organism evidence="3 4">
    <name type="scientific">Actinoplanes nipponensis</name>
    <dbReference type="NCBI Taxonomy" id="135950"/>
    <lineage>
        <taxon>Bacteria</taxon>
        <taxon>Bacillati</taxon>
        <taxon>Actinomycetota</taxon>
        <taxon>Actinomycetes</taxon>
        <taxon>Micromonosporales</taxon>
        <taxon>Micromonosporaceae</taxon>
        <taxon>Actinoplanes</taxon>
    </lineage>
</organism>
<sequence length="258" mass="27909">MASSRDVDEPTREYPLGGDGEEQVATRPAPAVDDPAPAAPAKPGLGAFARVVIFTGVVFALIVAMCLGLRAINVLPSFDNPFSDKTTDRSQPVLLQSMRDLSRYVAADGTFQVIVDLQESKDNIPDFLVNKRTLFVGSGTVEEYVDFGTLTEGAIKVNNADKSVRIELPAPQQGQAALDMQRSYVVAEERGLLNRIGDAFKSNPNQQQRVYQLAQQRITEAATNSGLDQRARDNTEKMLSGLLTSLGYTSVTVTFAAP</sequence>
<feature type="compositionally biased region" description="Low complexity" evidence="1">
    <location>
        <begin position="28"/>
        <end position="37"/>
    </location>
</feature>
<accession>A0A919JJE1</accession>
<dbReference type="RefSeq" id="WP_203772774.1">
    <property type="nucleotide sequence ID" value="NZ_BAAAYJ010000085.1"/>
</dbReference>
<dbReference type="EMBL" id="BOMQ01000063">
    <property type="protein sequence ID" value="GIE51853.1"/>
    <property type="molecule type" value="Genomic_DNA"/>
</dbReference>
<dbReference type="Pfam" id="PF14014">
    <property type="entry name" value="DUF4230"/>
    <property type="match status" value="1"/>
</dbReference>
<evidence type="ECO:0008006" key="5">
    <source>
        <dbReference type="Google" id="ProtNLM"/>
    </source>
</evidence>